<protein>
    <submittedName>
        <fullName evidence="3">Retrovirus-related Pol polyprotein from transposon TNT 1-94</fullName>
    </submittedName>
</protein>
<feature type="chain" id="PRO_5025352396" evidence="2">
    <location>
        <begin position="19"/>
        <end position="142"/>
    </location>
</feature>
<feature type="region of interest" description="Disordered" evidence="1">
    <location>
        <begin position="102"/>
        <end position="142"/>
    </location>
</feature>
<evidence type="ECO:0000313" key="3">
    <source>
        <dbReference type="EMBL" id="GFD08271.1"/>
    </source>
</evidence>
<feature type="compositionally biased region" description="Basic and acidic residues" evidence="1">
    <location>
        <begin position="110"/>
        <end position="132"/>
    </location>
</feature>
<organism evidence="3">
    <name type="scientific">Tanacetum cinerariifolium</name>
    <name type="common">Dalmatian daisy</name>
    <name type="synonym">Chrysanthemum cinerariifolium</name>
    <dbReference type="NCBI Taxonomy" id="118510"/>
    <lineage>
        <taxon>Eukaryota</taxon>
        <taxon>Viridiplantae</taxon>
        <taxon>Streptophyta</taxon>
        <taxon>Embryophyta</taxon>
        <taxon>Tracheophyta</taxon>
        <taxon>Spermatophyta</taxon>
        <taxon>Magnoliopsida</taxon>
        <taxon>eudicotyledons</taxon>
        <taxon>Gunneridae</taxon>
        <taxon>Pentapetalae</taxon>
        <taxon>asterids</taxon>
        <taxon>campanulids</taxon>
        <taxon>Asterales</taxon>
        <taxon>Asteraceae</taxon>
        <taxon>Asteroideae</taxon>
        <taxon>Anthemideae</taxon>
        <taxon>Anthemidinae</taxon>
        <taxon>Tanacetum</taxon>
    </lineage>
</organism>
<keyword evidence="2" id="KW-0732">Signal</keyword>
<feature type="non-terminal residue" evidence="3">
    <location>
        <position position="142"/>
    </location>
</feature>
<accession>A0A699TG57</accession>
<evidence type="ECO:0000256" key="1">
    <source>
        <dbReference type="SAM" id="MobiDB-lite"/>
    </source>
</evidence>
<dbReference type="SUPFAM" id="SSF53098">
    <property type="entry name" value="Ribonuclease H-like"/>
    <property type="match status" value="1"/>
</dbReference>
<gene>
    <name evidence="3" type="ORF">Tci_880240</name>
</gene>
<name>A0A699TG57_TANCI</name>
<dbReference type="InterPro" id="IPR012337">
    <property type="entry name" value="RNaseH-like_sf"/>
</dbReference>
<feature type="signal peptide" evidence="2">
    <location>
        <begin position="1"/>
        <end position="18"/>
    </location>
</feature>
<comment type="caution">
    <text evidence="3">The sequence shown here is derived from an EMBL/GenBank/DDBJ whole genome shotgun (WGS) entry which is preliminary data.</text>
</comment>
<reference evidence="3" key="1">
    <citation type="journal article" date="2019" name="Sci. Rep.">
        <title>Draft genome of Tanacetum cinerariifolium, the natural source of mosquito coil.</title>
        <authorList>
            <person name="Yamashiro T."/>
            <person name="Shiraishi A."/>
            <person name="Satake H."/>
            <person name="Nakayama K."/>
        </authorList>
    </citation>
    <scope>NUCLEOTIDE SEQUENCE</scope>
</reference>
<dbReference type="EMBL" id="BKCJ011237304">
    <property type="protein sequence ID" value="GFD08271.1"/>
    <property type="molecule type" value="Genomic_DNA"/>
</dbReference>
<sequence>MLADLLLPISFWAEAVNTACYVQNRVLVTKPYNKTPYELLHGRTPSSGPTWLFDIGSLTRTINYQPDITGNQPNPSACFQDTLDAEKAGEEINQQYMLFPVWSSGSTSPKKNDEDTAFDGKEHDFDAKKPESKVILSPSSSA</sequence>
<evidence type="ECO:0000256" key="2">
    <source>
        <dbReference type="SAM" id="SignalP"/>
    </source>
</evidence>
<dbReference type="AlphaFoldDB" id="A0A699TG57"/>
<proteinExistence type="predicted"/>